<keyword evidence="8" id="KW-1185">Reference proteome</keyword>
<dbReference type="SUPFAM" id="SSF48498">
    <property type="entry name" value="Tetracyclin repressor-like, C-terminal domain"/>
    <property type="match status" value="1"/>
</dbReference>
<dbReference type="InterPro" id="IPR009057">
    <property type="entry name" value="Homeodomain-like_sf"/>
</dbReference>
<name>A0A7J5UTI2_9MICO</name>
<reference evidence="7 8" key="1">
    <citation type="submission" date="2019-10" db="EMBL/GenBank/DDBJ databases">
        <title>Georgenia wutianyii sp. nov. and Georgenia yuyongxinii sp. nov. isolated from plateau pika (Ochotona curzoniae) in the Qinghai-Tibet plateau of China.</title>
        <authorList>
            <person name="Tian Z."/>
        </authorList>
    </citation>
    <scope>NUCLEOTIDE SEQUENCE [LARGE SCALE GENOMIC DNA]</scope>
    <source>
        <strain evidence="7 8">DSM 21501</strain>
    </source>
</reference>
<comment type="caution">
    <text evidence="7">The sequence shown here is derived from an EMBL/GenBank/DDBJ whole genome shotgun (WGS) entry which is preliminary data.</text>
</comment>
<keyword evidence="3 5" id="KW-0238">DNA-binding</keyword>
<dbReference type="InterPro" id="IPR050109">
    <property type="entry name" value="HTH-type_TetR-like_transc_reg"/>
</dbReference>
<dbReference type="PROSITE" id="PS50977">
    <property type="entry name" value="HTH_TETR_2"/>
    <property type="match status" value="1"/>
</dbReference>
<feature type="domain" description="HTH tetR-type" evidence="6">
    <location>
        <begin position="1"/>
        <end position="50"/>
    </location>
</feature>
<evidence type="ECO:0000256" key="2">
    <source>
        <dbReference type="ARBA" id="ARBA00023015"/>
    </source>
</evidence>
<evidence type="ECO:0000256" key="3">
    <source>
        <dbReference type="ARBA" id="ARBA00023125"/>
    </source>
</evidence>
<dbReference type="Proteomes" id="UP000451860">
    <property type="component" value="Unassembled WGS sequence"/>
</dbReference>
<feature type="DNA-binding region" description="H-T-H motif" evidence="5">
    <location>
        <begin position="13"/>
        <end position="32"/>
    </location>
</feature>
<dbReference type="PRINTS" id="PR00400">
    <property type="entry name" value="TETREPRESSOR"/>
</dbReference>
<protein>
    <submittedName>
        <fullName evidence="7">TetR family transcriptional regulator</fullName>
    </submittedName>
</protein>
<dbReference type="PANTHER" id="PTHR30055">
    <property type="entry name" value="HTH-TYPE TRANSCRIPTIONAL REGULATOR RUTR"/>
    <property type="match status" value="1"/>
</dbReference>
<dbReference type="OrthoDB" id="3432043at2"/>
<keyword evidence="2" id="KW-0805">Transcription regulation</keyword>
<proteinExistence type="predicted"/>
<dbReference type="GO" id="GO:0000976">
    <property type="term" value="F:transcription cis-regulatory region binding"/>
    <property type="evidence" value="ECO:0007669"/>
    <property type="project" value="TreeGrafter"/>
</dbReference>
<evidence type="ECO:0000256" key="4">
    <source>
        <dbReference type="ARBA" id="ARBA00023163"/>
    </source>
</evidence>
<dbReference type="PANTHER" id="PTHR30055:SF151">
    <property type="entry name" value="TRANSCRIPTIONAL REGULATORY PROTEIN"/>
    <property type="match status" value="1"/>
</dbReference>
<evidence type="ECO:0000256" key="1">
    <source>
        <dbReference type="ARBA" id="ARBA00022491"/>
    </source>
</evidence>
<dbReference type="AlphaFoldDB" id="A0A7J5UTI2"/>
<dbReference type="GO" id="GO:0003700">
    <property type="term" value="F:DNA-binding transcription factor activity"/>
    <property type="evidence" value="ECO:0007669"/>
    <property type="project" value="TreeGrafter"/>
</dbReference>
<keyword evidence="1" id="KW-0678">Repressor</keyword>
<sequence length="205" mass="21718">MALIESRGYRALTMAALARELRVSPSALYNHVRAKQDLLRWIQDHVNEGIDASGFATEPWDVALERWARSYRDAYARHAPLVPVIAVAPVAGAAHTIAMYERVAAGLQAGGWPAEAVIDVIVAVESFVLASALDATSPPDIFDVGDLAAQAPVFAAAVAARRAADPARAAFDVGLTALLDGLRTRLARLQPAPSGETSSRARGVN</sequence>
<dbReference type="InterPro" id="IPR003012">
    <property type="entry name" value="Tet_transcr_reg_TetR"/>
</dbReference>
<dbReference type="SUPFAM" id="SSF46689">
    <property type="entry name" value="Homeodomain-like"/>
    <property type="match status" value="1"/>
</dbReference>
<dbReference type="Pfam" id="PF00440">
    <property type="entry name" value="TetR_N"/>
    <property type="match status" value="1"/>
</dbReference>
<dbReference type="Pfam" id="PF02909">
    <property type="entry name" value="TetR_C_1"/>
    <property type="match status" value="1"/>
</dbReference>
<accession>A0A7J5UTI2</accession>
<evidence type="ECO:0000259" key="6">
    <source>
        <dbReference type="PROSITE" id="PS50977"/>
    </source>
</evidence>
<dbReference type="GO" id="GO:0045892">
    <property type="term" value="P:negative regulation of DNA-templated transcription"/>
    <property type="evidence" value="ECO:0007669"/>
    <property type="project" value="InterPro"/>
</dbReference>
<evidence type="ECO:0000256" key="5">
    <source>
        <dbReference type="PROSITE-ProRule" id="PRU00335"/>
    </source>
</evidence>
<dbReference type="Gene3D" id="1.10.357.10">
    <property type="entry name" value="Tetracycline Repressor, domain 2"/>
    <property type="match status" value="1"/>
</dbReference>
<dbReference type="InterPro" id="IPR001647">
    <property type="entry name" value="HTH_TetR"/>
</dbReference>
<dbReference type="EMBL" id="WHJE01000008">
    <property type="protein sequence ID" value="KAE8765591.1"/>
    <property type="molecule type" value="Genomic_DNA"/>
</dbReference>
<evidence type="ECO:0000313" key="7">
    <source>
        <dbReference type="EMBL" id="KAE8765591.1"/>
    </source>
</evidence>
<dbReference type="InterPro" id="IPR004111">
    <property type="entry name" value="Repressor_TetR_C"/>
</dbReference>
<dbReference type="InterPro" id="IPR036271">
    <property type="entry name" value="Tet_transcr_reg_TetR-rel_C_sf"/>
</dbReference>
<dbReference type="GO" id="GO:0046677">
    <property type="term" value="P:response to antibiotic"/>
    <property type="evidence" value="ECO:0007669"/>
    <property type="project" value="InterPro"/>
</dbReference>
<organism evidence="7 8">
    <name type="scientific">Georgenia thermotolerans</name>
    <dbReference type="NCBI Taxonomy" id="527326"/>
    <lineage>
        <taxon>Bacteria</taxon>
        <taxon>Bacillati</taxon>
        <taxon>Actinomycetota</taxon>
        <taxon>Actinomycetes</taxon>
        <taxon>Micrococcales</taxon>
        <taxon>Bogoriellaceae</taxon>
        <taxon>Georgenia</taxon>
    </lineage>
</organism>
<gene>
    <name evidence="7" type="ORF">GB883_03325</name>
</gene>
<evidence type="ECO:0000313" key="8">
    <source>
        <dbReference type="Proteomes" id="UP000451860"/>
    </source>
</evidence>
<keyword evidence="4" id="KW-0804">Transcription</keyword>